<organism evidence="4 5">
    <name type="scientific">Camelliibacillus cellulosilyticus</name>
    <dbReference type="NCBI Taxonomy" id="2174486"/>
    <lineage>
        <taxon>Bacteria</taxon>
        <taxon>Bacillati</taxon>
        <taxon>Bacillota</taxon>
        <taxon>Bacilli</taxon>
        <taxon>Bacillales</taxon>
        <taxon>Sporolactobacillaceae</taxon>
        <taxon>Camelliibacillus</taxon>
    </lineage>
</organism>
<dbReference type="Pfam" id="PF00144">
    <property type="entry name" value="Beta-lactamase"/>
    <property type="match status" value="1"/>
</dbReference>
<dbReference type="EC" id="3.-.-.-" evidence="4"/>
<dbReference type="EMBL" id="JBHSFW010000005">
    <property type="protein sequence ID" value="MFC4619006.1"/>
    <property type="molecule type" value="Genomic_DNA"/>
</dbReference>
<dbReference type="Gene3D" id="3.40.710.10">
    <property type="entry name" value="DD-peptidase/beta-lactamase superfamily"/>
    <property type="match status" value="1"/>
</dbReference>
<keyword evidence="5" id="KW-1185">Reference proteome</keyword>
<name>A0ABV9GPY6_9BACL</name>
<dbReference type="RefSeq" id="WP_376846111.1">
    <property type="nucleotide sequence ID" value="NZ_JBHSFW010000005.1"/>
</dbReference>
<evidence type="ECO:0000313" key="4">
    <source>
        <dbReference type="EMBL" id="MFC4619006.1"/>
    </source>
</evidence>
<protein>
    <submittedName>
        <fullName evidence="4">Serine hydrolase domain-containing protein</fullName>
        <ecNumber evidence="4">3.-.-.-</ecNumber>
    </submittedName>
</protein>
<comment type="subcellular location">
    <subcellularLocation>
        <location evidence="1">Membrane</location>
    </subcellularLocation>
</comment>
<comment type="caution">
    <text evidence="4">The sequence shown here is derived from an EMBL/GenBank/DDBJ whole genome shotgun (WGS) entry which is preliminary data.</text>
</comment>
<dbReference type="GO" id="GO:0016787">
    <property type="term" value="F:hydrolase activity"/>
    <property type="evidence" value="ECO:0007669"/>
    <property type="project" value="UniProtKB-KW"/>
</dbReference>
<dbReference type="InterPro" id="IPR050491">
    <property type="entry name" value="AmpC-like"/>
</dbReference>
<keyword evidence="4" id="KW-0378">Hydrolase</keyword>
<dbReference type="PANTHER" id="PTHR46825">
    <property type="entry name" value="D-ALANYL-D-ALANINE-CARBOXYPEPTIDASE/ENDOPEPTIDASE AMPH"/>
    <property type="match status" value="1"/>
</dbReference>
<dbReference type="InterPro" id="IPR001466">
    <property type="entry name" value="Beta-lactam-related"/>
</dbReference>
<accession>A0ABV9GPY6</accession>
<dbReference type="Proteomes" id="UP001596022">
    <property type="component" value="Unassembled WGS sequence"/>
</dbReference>
<feature type="domain" description="Beta-lactamase-related" evidence="3">
    <location>
        <begin position="9"/>
        <end position="331"/>
    </location>
</feature>
<evidence type="ECO:0000259" key="3">
    <source>
        <dbReference type="Pfam" id="PF00144"/>
    </source>
</evidence>
<evidence type="ECO:0000256" key="2">
    <source>
        <dbReference type="ARBA" id="ARBA00023136"/>
    </source>
</evidence>
<proteinExistence type="predicted"/>
<dbReference type="SUPFAM" id="SSF56601">
    <property type="entry name" value="beta-lactamase/transpeptidase-like"/>
    <property type="match status" value="1"/>
</dbReference>
<evidence type="ECO:0000313" key="5">
    <source>
        <dbReference type="Proteomes" id="UP001596022"/>
    </source>
</evidence>
<dbReference type="InterPro" id="IPR012338">
    <property type="entry name" value="Beta-lactam/transpept-like"/>
</dbReference>
<gene>
    <name evidence="4" type="ORF">ACFO4N_09810</name>
</gene>
<reference evidence="5" key="1">
    <citation type="journal article" date="2019" name="Int. J. Syst. Evol. Microbiol.">
        <title>The Global Catalogue of Microorganisms (GCM) 10K type strain sequencing project: providing services to taxonomists for standard genome sequencing and annotation.</title>
        <authorList>
            <consortium name="The Broad Institute Genomics Platform"/>
            <consortium name="The Broad Institute Genome Sequencing Center for Infectious Disease"/>
            <person name="Wu L."/>
            <person name="Ma J."/>
        </authorList>
    </citation>
    <scope>NUCLEOTIDE SEQUENCE [LARGE SCALE GENOMIC DNA]</scope>
    <source>
        <strain evidence="5">CGMCC 1.16306</strain>
    </source>
</reference>
<sequence length="343" mass="39387">MDLNTKKIDRMVEAIHHDLSLSGVVLIKRANEVIFESAYGYANRAEKILNTPLTRFGIASGCKLFTAIGICQLVEKGLIHFDTPLKECLAYRFPHFDERVTIHHLLTHSSGIPDYFDEETMDDYAELWKERPMYHVECLKDFLPMFQNNKMTFSPGDHFQYNNAAFILLGLIIEQLTDQTFDTYIRENIFEPCGMTDSGYFRMDELPSRTAYGYLEHDEKKLKTNIYSIPVKGGADGGAFVTAPDMAKLWEGLLSGRLLNKNTVQTLLHPHIRVQKSTYYGYGIWLNNYRNQLFKYHVMGYDPGVAFRSAVYPEWDLIVVVTANKSDGPHQVVKALEDNFILK</sequence>
<keyword evidence="2" id="KW-0472">Membrane</keyword>
<evidence type="ECO:0000256" key="1">
    <source>
        <dbReference type="ARBA" id="ARBA00004370"/>
    </source>
</evidence>
<dbReference type="PANTHER" id="PTHR46825:SF11">
    <property type="entry name" value="PENICILLIN-BINDING PROTEIN 4"/>
    <property type="match status" value="1"/>
</dbReference>